<dbReference type="Proteomes" id="UP000424872">
    <property type="component" value="Plasmid pMSR2A"/>
</dbReference>
<organism evidence="3 4">
    <name type="scientific">Pantoea phytobeneficialis</name>
    <dbReference type="NCBI Taxonomy" id="2052056"/>
    <lineage>
        <taxon>Bacteria</taxon>
        <taxon>Pseudomonadati</taxon>
        <taxon>Pseudomonadota</taxon>
        <taxon>Gammaproteobacteria</taxon>
        <taxon>Enterobacterales</taxon>
        <taxon>Erwiniaceae</taxon>
        <taxon>Pantoea</taxon>
    </lineage>
</organism>
<dbReference type="GO" id="GO:0005737">
    <property type="term" value="C:cytoplasm"/>
    <property type="evidence" value="ECO:0007669"/>
    <property type="project" value="TreeGrafter"/>
</dbReference>
<evidence type="ECO:0000313" key="3">
    <source>
        <dbReference type="EMBL" id="QGR09351.1"/>
    </source>
</evidence>
<keyword evidence="5" id="KW-1185">Reference proteome</keyword>
<sequence length="295" mass="31398">MRIFVTGASGFVGSAIVKKLHARGHAVLGLARSEASAEKLHLQGVTVLRGDLEDIASLRAAVRQSDGVIHAGYIHDFSRMDHAAAVDQQAILAMGEELAGSDRPLIVTSGTALVAPGRLATEQDQPVAGAHPRSASNVAALALAEKGVRVALVRLPPTVHGAGDHGFVPMLINLAKEKGTAFYVESGENRWPAVNRFDAAELFCLAAEQAQAGAILHAVQEEGIPFRQIAETIAAGLTLPIKSLTLQEAQEALGWMARFAATDNPTSSSWTRQTFNWQPNGPGLLQDMRETDYFL</sequence>
<dbReference type="SUPFAM" id="SSF51735">
    <property type="entry name" value="NAD(P)-binding Rossmann-fold domains"/>
    <property type="match status" value="1"/>
</dbReference>
<evidence type="ECO:0000313" key="5">
    <source>
        <dbReference type="Proteomes" id="UP001171299"/>
    </source>
</evidence>
<reference evidence="3" key="2">
    <citation type="journal article" date="2020" name="Environ. Microbiol.">
        <title>The extreme plant-growth-promoting properties of Pantoea phytobeneficialis MSR2 revealed by functional and genomic analysis.</title>
        <authorList>
            <person name="Nascimento F.X."/>
            <person name="Hernandez A.G."/>
            <person name="Glick B.R."/>
            <person name="Rossi M.J."/>
        </authorList>
    </citation>
    <scope>NUCLEOTIDE SEQUENCE</scope>
    <source>
        <strain evidence="3">MSR2</strain>
    </source>
</reference>
<dbReference type="Proteomes" id="UP001171299">
    <property type="component" value="Unassembled WGS sequence"/>
</dbReference>
<dbReference type="InterPro" id="IPR051783">
    <property type="entry name" value="NAD(P)-dependent_oxidoreduct"/>
</dbReference>
<evidence type="ECO:0000259" key="1">
    <source>
        <dbReference type="Pfam" id="PF01370"/>
    </source>
</evidence>
<reference evidence="4" key="1">
    <citation type="submission" date="2017-11" db="EMBL/GenBank/DDBJ databases">
        <title>Genome sequence of Pantoea sp. MSR2.</title>
        <authorList>
            <person name="Nascimento F.X."/>
        </authorList>
    </citation>
    <scope>NUCLEOTIDE SEQUENCE [LARGE SCALE GENOMIC DNA]</scope>
    <source>
        <strain evidence="4">MSR2</strain>
        <plasmid evidence="4">pmsr2a</plasmid>
    </source>
</reference>
<gene>
    <name evidence="3" type="ORF">CTZ24_23190</name>
    <name evidence="2" type="ORF">Q3404_09580</name>
</gene>
<dbReference type="RefSeq" id="WP_208725963.1">
    <property type="nucleotide sequence ID" value="NZ_CP024637.1"/>
</dbReference>
<geneLocation type="plasmid" evidence="4">
    <name>pmsr2a</name>
</geneLocation>
<dbReference type="PANTHER" id="PTHR48079:SF9">
    <property type="entry name" value="PUTATIVE-RELATED"/>
    <property type="match status" value="1"/>
</dbReference>
<dbReference type="PANTHER" id="PTHR48079">
    <property type="entry name" value="PROTEIN YEEZ"/>
    <property type="match status" value="1"/>
</dbReference>
<name>A0AAP9HA86_9GAMM</name>
<dbReference type="EMBL" id="CP024637">
    <property type="protein sequence ID" value="QGR09351.1"/>
    <property type="molecule type" value="Genomic_DNA"/>
</dbReference>
<protein>
    <submittedName>
        <fullName evidence="3">3-beta hydroxysteroid dehydrogenase</fullName>
    </submittedName>
    <submittedName>
        <fullName evidence="2">SDR family oxidoreductase</fullName>
    </submittedName>
</protein>
<dbReference type="InterPro" id="IPR001509">
    <property type="entry name" value="Epimerase_deHydtase"/>
</dbReference>
<keyword evidence="3" id="KW-0614">Plasmid</keyword>
<evidence type="ECO:0000313" key="4">
    <source>
        <dbReference type="Proteomes" id="UP000424872"/>
    </source>
</evidence>
<dbReference type="GO" id="GO:0004029">
    <property type="term" value="F:aldehyde dehydrogenase (NAD+) activity"/>
    <property type="evidence" value="ECO:0007669"/>
    <property type="project" value="TreeGrafter"/>
</dbReference>
<dbReference type="AlphaFoldDB" id="A0AAP9HA86"/>
<geneLocation type="plasmid" evidence="3">
    <name>pMSR2A</name>
</geneLocation>
<proteinExistence type="predicted"/>
<feature type="domain" description="NAD-dependent epimerase/dehydratase" evidence="1">
    <location>
        <begin position="3"/>
        <end position="213"/>
    </location>
</feature>
<reference evidence="2" key="3">
    <citation type="submission" date="2023-07" db="EMBL/GenBank/DDBJ databases">
        <title>The extreme plant-growth-promoting properties of Pantoea phytobeneficialis PF55 revealed by functional and genomic analysis.</title>
        <authorList>
            <person name="Nascimento F.X."/>
            <person name="Marcio R.J."/>
        </authorList>
    </citation>
    <scope>NUCLEOTIDE SEQUENCE</scope>
    <source>
        <strain evidence="2">PF55</strain>
    </source>
</reference>
<dbReference type="Pfam" id="PF01370">
    <property type="entry name" value="Epimerase"/>
    <property type="match status" value="1"/>
</dbReference>
<dbReference type="Gene3D" id="3.40.50.720">
    <property type="entry name" value="NAD(P)-binding Rossmann-like Domain"/>
    <property type="match status" value="1"/>
</dbReference>
<dbReference type="InterPro" id="IPR036291">
    <property type="entry name" value="NAD(P)-bd_dom_sf"/>
</dbReference>
<dbReference type="KEGG" id="ppho:CTZ24_23190"/>
<accession>A0AAP9HA86</accession>
<evidence type="ECO:0000313" key="2">
    <source>
        <dbReference type="EMBL" id="MDO6406828.1"/>
    </source>
</evidence>
<dbReference type="CDD" id="cd05262">
    <property type="entry name" value="SDR_a7"/>
    <property type="match status" value="1"/>
</dbReference>
<dbReference type="EMBL" id="JAUOOM010000007">
    <property type="protein sequence ID" value="MDO6406828.1"/>
    <property type="molecule type" value="Genomic_DNA"/>
</dbReference>